<accession>A0AAV4CLG6</accession>
<feature type="region of interest" description="Disordered" evidence="1">
    <location>
        <begin position="188"/>
        <end position="216"/>
    </location>
</feature>
<keyword evidence="3" id="KW-1185">Reference proteome</keyword>
<name>A0AAV4CLG6_9GAST</name>
<dbReference type="InterPro" id="IPR012337">
    <property type="entry name" value="RNaseH-like_sf"/>
</dbReference>
<feature type="compositionally biased region" description="Basic and acidic residues" evidence="1">
    <location>
        <begin position="188"/>
        <end position="198"/>
    </location>
</feature>
<reference evidence="2 3" key="1">
    <citation type="journal article" date="2021" name="Elife">
        <title>Chloroplast acquisition without the gene transfer in kleptoplastic sea slugs, Plakobranchus ocellatus.</title>
        <authorList>
            <person name="Maeda T."/>
            <person name="Takahashi S."/>
            <person name="Yoshida T."/>
            <person name="Shimamura S."/>
            <person name="Takaki Y."/>
            <person name="Nagai Y."/>
            <person name="Toyoda A."/>
            <person name="Suzuki Y."/>
            <person name="Arimoto A."/>
            <person name="Ishii H."/>
            <person name="Satoh N."/>
            <person name="Nishiyama T."/>
            <person name="Hasebe M."/>
            <person name="Maruyama T."/>
            <person name="Minagawa J."/>
            <person name="Obokata J."/>
            <person name="Shigenobu S."/>
        </authorList>
    </citation>
    <scope>NUCLEOTIDE SEQUENCE [LARGE SCALE GENOMIC DNA]</scope>
</reference>
<dbReference type="SUPFAM" id="SSF53098">
    <property type="entry name" value="Ribonuclease H-like"/>
    <property type="match status" value="1"/>
</dbReference>
<evidence type="ECO:0000256" key="1">
    <source>
        <dbReference type="SAM" id="MobiDB-lite"/>
    </source>
</evidence>
<gene>
    <name evidence="2" type="ORF">PoB_005907000</name>
</gene>
<protein>
    <submittedName>
        <fullName evidence="2">Connexin 27.5</fullName>
    </submittedName>
</protein>
<evidence type="ECO:0000313" key="3">
    <source>
        <dbReference type="Proteomes" id="UP000735302"/>
    </source>
</evidence>
<dbReference type="Proteomes" id="UP000735302">
    <property type="component" value="Unassembled WGS sequence"/>
</dbReference>
<dbReference type="PANTHER" id="PTHR37162:SF1">
    <property type="entry name" value="BED-TYPE DOMAIN-CONTAINING PROTEIN"/>
    <property type="match status" value="1"/>
</dbReference>
<evidence type="ECO:0000313" key="2">
    <source>
        <dbReference type="EMBL" id="GFO32565.1"/>
    </source>
</evidence>
<proteinExistence type="predicted"/>
<feature type="compositionally biased region" description="Polar residues" evidence="1">
    <location>
        <begin position="202"/>
        <end position="216"/>
    </location>
</feature>
<dbReference type="PANTHER" id="PTHR37162">
    <property type="entry name" value="HAT FAMILY DIMERISATION DOMAINCONTAINING PROTEIN-RELATED"/>
    <property type="match status" value="1"/>
</dbReference>
<dbReference type="AlphaFoldDB" id="A0AAV4CLG6"/>
<comment type="caution">
    <text evidence="2">The sequence shown here is derived from an EMBL/GenBank/DDBJ whole genome shotgun (WGS) entry which is preliminary data.</text>
</comment>
<dbReference type="EMBL" id="BLXT01006630">
    <property type="protein sequence ID" value="GFO32565.1"/>
    <property type="molecule type" value="Genomic_DNA"/>
</dbReference>
<organism evidence="2 3">
    <name type="scientific">Plakobranchus ocellatus</name>
    <dbReference type="NCBI Taxonomy" id="259542"/>
    <lineage>
        <taxon>Eukaryota</taxon>
        <taxon>Metazoa</taxon>
        <taxon>Spiralia</taxon>
        <taxon>Lophotrochozoa</taxon>
        <taxon>Mollusca</taxon>
        <taxon>Gastropoda</taxon>
        <taxon>Heterobranchia</taxon>
        <taxon>Euthyneura</taxon>
        <taxon>Panpulmonata</taxon>
        <taxon>Sacoglossa</taxon>
        <taxon>Placobranchoidea</taxon>
        <taxon>Plakobranchidae</taxon>
        <taxon>Plakobranchus</taxon>
    </lineage>
</organism>
<sequence>MLGCMLHLIHIVARKGPAHLAPFVEALIDLFYYFKKSATRQDDLKAFQDLFNTDRIKCLKHVATRWLSIQSCVDRLLHNWDALKAYFLSEKARQKSPTLLETSNADSLRQFLRSPTNQPFGHFLLYAIKLFDPVLIRLQTVEPLIHQLLPTMEELLKMILTKFITPEASVKDDHHKALAEAVQGVQDSRRALTEKPHEVSPSAISHTSLTQSSRLTQRQCGEKGGCRRTLSRCGDSLPGFSTCA</sequence>